<keyword evidence="2" id="KW-1133">Transmembrane helix</keyword>
<evidence type="ECO:0000256" key="1">
    <source>
        <dbReference type="SAM" id="MobiDB-lite"/>
    </source>
</evidence>
<proteinExistence type="predicted"/>
<evidence type="ECO:0000256" key="2">
    <source>
        <dbReference type="SAM" id="Phobius"/>
    </source>
</evidence>
<sequence length="125" mass="13755">MTDDQESPATPVAVSSARPRSLDPRELGFTPRRPVPWLAPFLLISTGIRTVLAMLFGAYLDKRELQHTFATDVPKQVGPDGGLWLDYVADLGDGFNATYSVAYLLAQREITADGHRLPRAQTVVM</sequence>
<feature type="region of interest" description="Disordered" evidence="1">
    <location>
        <begin position="1"/>
        <end position="31"/>
    </location>
</feature>
<organism evidence="3 4">
    <name type="scientific">Micromonospora echinofusca</name>
    <dbReference type="NCBI Taxonomy" id="47858"/>
    <lineage>
        <taxon>Bacteria</taxon>
        <taxon>Bacillati</taxon>
        <taxon>Actinomycetota</taxon>
        <taxon>Actinomycetes</taxon>
        <taxon>Micromonosporales</taxon>
        <taxon>Micromonosporaceae</taxon>
        <taxon>Micromonospora</taxon>
    </lineage>
</organism>
<accession>A0ABS3VT82</accession>
<keyword evidence="2" id="KW-0812">Transmembrane</keyword>
<comment type="caution">
    <text evidence="3">The sequence shown here is derived from an EMBL/GenBank/DDBJ whole genome shotgun (WGS) entry which is preliminary data.</text>
</comment>
<feature type="non-terminal residue" evidence="3">
    <location>
        <position position="125"/>
    </location>
</feature>
<evidence type="ECO:0000313" key="4">
    <source>
        <dbReference type="Proteomes" id="UP000823521"/>
    </source>
</evidence>
<protein>
    <submittedName>
        <fullName evidence="3">Metallophosphoesterase</fullName>
    </submittedName>
</protein>
<name>A0ABS3VT82_MICEH</name>
<evidence type="ECO:0000313" key="3">
    <source>
        <dbReference type="EMBL" id="MBO4207604.1"/>
    </source>
</evidence>
<keyword evidence="2" id="KW-0472">Membrane</keyword>
<dbReference type="EMBL" id="WVUH01000134">
    <property type="protein sequence ID" value="MBO4207604.1"/>
    <property type="molecule type" value="Genomic_DNA"/>
</dbReference>
<dbReference type="Proteomes" id="UP000823521">
    <property type="component" value="Unassembled WGS sequence"/>
</dbReference>
<reference evidence="3 4" key="1">
    <citation type="submission" date="2019-12" db="EMBL/GenBank/DDBJ databases">
        <title>Whole genome sequencing of endophytic Actinobacterium Micromonospora sp. MPMI6T.</title>
        <authorList>
            <person name="Evv R."/>
            <person name="Podile A.R."/>
        </authorList>
    </citation>
    <scope>NUCLEOTIDE SEQUENCE [LARGE SCALE GENOMIC DNA]</scope>
    <source>
        <strain evidence="3 4">MPMI6</strain>
    </source>
</reference>
<gene>
    <name evidence="3" type="ORF">GSF22_16555</name>
</gene>
<feature type="transmembrane region" description="Helical" evidence="2">
    <location>
        <begin position="37"/>
        <end position="60"/>
    </location>
</feature>
<keyword evidence="4" id="KW-1185">Reference proteome</keyword>